<reference evidence="4 5" key="1">
    <citation type="submission" date="2017-08" db="EMBL/GenBank/DDBJ databases">
        <authorList>
            <person name="de Groot N.N."/>
        </authorList>
    </citation>
    <scope>NUCLEOTIDE SEQUENCE [LARGE SCALE GENOMIC DNA]</scope>
    <source>
        <strain evidence="4 5">JA575</strain>
    </source>
</reference>
<name>A0A336JNU1_9BRAD</name>
<evidence type="ECO:0000313" key="6">
    <source>
        <dbReference type="Proteomes" id="UP000256343"/>
    </source>
</evidence>
<proteinExistence type="predicted"/>
<dbReference type="AlphaFoldDB" id="A0A336JNU1"/>
<dbReference type="PANTHER" id="PTHR42748:SF3">
    <property type="entry name" value="BLL4366 PROTEIN"/>
    <property type="match status" value="1"/>
</dbReference>
<dbReference type="EMBL" id="QRDT01000011">
    <property type="protein sequence ID" value="RED33184.1"/>
    <property type="molecule type" value="Genomic_DNA"/>
</dbReference>
<dbReference type="InterPro" id="IPR036291">
    <property type="entry name" value="NAD(P)-bd_dom_sf"/>
</dbReference>
<keyword evidence="6" id="KW-1185">Reference proteome</keyword>
<dbReference type="RefSeq" id="WP_114358314.1">
    <property type="nucleotide sequence ID" value="NZ_QRDT01000011.1"/>
</dbReference>
<keyword evidence="1" id="KW-0521">NADP</keyword>
<evidence type="ECO:0000259" key="2">
    <source>
        <dbReference type="Pfam" id="PF13460"/>
    </source>
</evidence>
<dbReference type="InterPro" id="IPR016040">
    <property type="entry name" value="NAD(P)-bd_dom"/>
</dbReference>
<sequence length="252" mass="26915">MRIVVIGGTGLIGSKAIEVLRRAGHEAIAAAPSTGVNTVTGEGLDAALAGADVVVDLANSPSFEPPAVLDFFTTHEANLVAAELRARVKHHVVLSIVGTDRIPGNAYFQAKVAQENVVKRSGVPYTVIRSTQFMEFIGTIAESGDQNGVVHVAAGLFQPIAADDVAAIVAETAQSKPRYGTVEIAGPERAPFHDFVRRYLAFSNDPRPVRSDPQWAYFGNRLERFSLVPLADARLGRIDFATWGTQRAAALV</sequence>
<dbReference type="SUPFAM" id="SSF51735">
    <property type="entry name" value="NAD(P)-binding Rossmann-fold domains"/>
    <property type="match status" value="1"/>
</dbReference>
<dbReference type="Gene3D" id="3.40.50.720">
    <property type="entry name" value="NAD(P)-binding Rossmann-like Domain"/>
    <property type="match status" value="1"/>
</dbReference>
<accession>A0A336JNU1</accession>
<dbReference type="PANTHER" id="PTHR42748">
    <property type="entry name" value="NITROGEN METABOLITE REPRESSION PROTEIN NMRA FAMILY MEMBER"/>
    <property type="match status" value="1"/>
</dbReference>
<gene>
    <name evidence="3" type="ORF">BJ125_11121</name>
    <name evidence="4" type="ORF">SAMN05892882_11121</name>
</gene>
<evidence type="ECO:0000313" key="3">
    <source>
        <dbReference type="EMBL" id="RED33184.1"/>
    </source>
</evidence>
<dbReference type="InterPro" id="IPR051164">
    <property type="entry name" value="NmrA-like_oxidored"/>
</dbReference>
<evidence type="ECO:0000313" key="5">
    <source>
        <dbReference type="Proteomes" id="UP000252631"/>
    </source>
</evidence>
<dbReference type="Proteomes" id="UP000252631">
    <property type="component" value="Unassembled WGS sequence"/>
</dbReference>
<dbReference type="EMBL" id="UFQQ01000011">
    <property type="protein sequence ID" value="SSW91260.1"/>
    <property type="molecule type" value="Genomic_DNA"/>
</dbReference>
<feature type="domain" description="NAD(P)-binding" evidence="2">
    <location>
        <begin position="7"/>
        <end position="174"/>
    </location>
</feature>
<evidence type="ECO:0000313" key="4">
    <source>
        <dbReference type="EMBL" id="SSW91260.1"/>
    </source>
</evidence>
<dbReference type="OrthoDB" id="9771302at2"/>
<reference evidence="3 6" key="2">
    <citation type="submission" date="2018-07" db="EMBL/GenBank/DDBJ databases">
        <title>Genomic Encyclopedia of Archaeal and Bacterial Type Strains, Phase II (KMG-II): from individual species to whole genera.</title>
        <authorList>
            <person name="Goeker M."/>
        </authorList>
    </citation>
    <scope>NUCLEOTIDE SEQUENCE [LARGE SCALE GENOMIC DNA]</scope>
    <source>
        <strain evidence="3 6">JA575</strain>
    </source>
</reference>
<dbReference type="Pfam" id="PF13460">
    <property type="entry name" value="NAD_binding_10"/>
    <property type="match status" value="1"/>
</dbReference>
<dbReference type="Proteomes" id="UP000256343">
    <property type="component" value="Unassembled WGS sequence"/>
</dbReference>
<organism evidence="4 5">
    <name type="scientific">Rhodopseudomonas pentothenatexigens</name>
    <dbReference type="NCBI Taxonomy" id="999699"/>
    <lineage>
        <taxon>Bacteria</taxon>
        <taxon>Pseudomonadati</taxon>
        <taxon>Pseudomonadota</taxon>
        <taxon>Alphaproteobacteria</taxon>
        <taxon>Hyphomicrobiales</taxon>
        <taxon>Nitrobacteraceae</taxon>
        <taxon>Rhodopseudomonas</taxon>
    </lineage>
</organism>
<evidence type="ECO:0000256" key="1">
    <source>
        <dbReference type="ARBA" id="ARBA00022857"/>
    </source>
</evidence>
<protein>
    <submittedName>
        <fullName evidence="3 4">Uncharacterized protein YbjT</fullName>
    </submittedName>
</protein>